<feature type="domain" description="TRASH" evidence="9">
    <location>
        <begin position="1167"/>
        <end position="1206"/>
    </location>
</feature>
<protein>
    <recommendedName>
        <fullName evidence="9">TRASH domain-containing protein</fullName>
    </recommendedName>
</protein>
<feature type="compositionally biased region" description="Basic and acidic residues" evidence="8">
    <location>
        <begin position="445"/>
        <end position="482"/>
    </location>
</feature>
<evidence type="ECO:0000256" key="5">
    <source>
        <dbReference type="ARBA" id="ARBA00022771"/>
    </source>
</evidence>
<feature type="compositionally biased region" description="Basic and acidic residues" evidence="8">
    <location>
        <begin position="203"/>
        <end position="212"/>
    </location>
</feature>
<dbReference type="InterPro" id="IPR010507">
    <property type="entry name" value="Znf_MYM"/>
</dbReference>
<feature type="compositionally biased region" description="Acidic residues" evidence="8">
    <location>
        <begin position="699"/>
        <end position="736"/>
    </location>
</feature>
<feature type="region of interest" description="Disordered" evidence="8">
    <location>
        <begin position="194"/>
        <end position="220"/>
    </location>
</feature>
<evidence type="ECO:0000256" key="3">
    <source>
        <dbReference type="ARBA" id="ARBA00022723"/>
    </source>
</evidence>
<feature type="compositionally biased region" description="Polar residues" evidence="8">
    <location>
        <begin position="1829"/>
        <end position="1846"/>
    </location>
</feature>
<feature type="region of interest" description="Disordered" evidence="8">
    <location>
        <begin position="1024"/>
        <end position="1068"/>
    </location>
</feature>
<feature type="compositionally biased region" description="Acidic residues" evidence="8">
    <location>
        <begin position="937"/>
        <end position="954"/>
    </location>
</feature>
<dbReference type="EMBL" id="JAZDUA010000214">
    <property type="protein sequence ID" value="KAK7863981.1"/>
    <property type="molecule type" value="Genomic_DNA"/>
</dbReference>
<keyword evidence="2" id="KW-0597">Phosphoprotein</keyword>
<dbReference type="SMART" id="SM00746">
    <property type="entry name" value="TRASH"/>
    <property type="match status" value="8"/>
</dbReference>
<comment type="caution">
    <text evidence="10">The sequence shown here is derived from an EMBL/GenBank/DDBJ whole genome shotgun (WGS) entry which is preliminary data.</text>
</comment>
<feature type="compositionally biased region" description="Basic and acidic residues" evidence="8">
    <location>
        <begin position="886"/>
        <end position="903"/>
    </location>
</feature>
<feature type="domain" description="TRASH" evidence="9">
    <location>
        <begin position="1309"/>
        <end position="1349"/>
    </location>
</feature>
<feature type="domain" description="TRASH" evidence="9">
    <location>
        <begin position="1229"/>
        <end position="1263"/>
    </location>
</feature>
<feature type="compositionally biased region" description="Basic and acidic residues" evidence="8">
    <location>
        <begin position="1086"/>
        <end position="1098"/>
    </location>
</feature>
<feature type="region of interest" description="Disordered" evidence="8">
    <location>
        <begin position="1754"/>
        <end position="1803"/>
    </location>
</feature>
<feature type="region of interest" description="Disordered" evidence="8">
    <location>
        <begin position="1827"/>
        <end position="1912"/>
    </location>
</feature>
<keyword evidence="3" id="KW-0479">Metal-binding</keyword>
<feature type="region of interest" description="Disordered" evidence="8">
    <location>
        <begin position="413"/>
        <end position="818"/>
    </location>
</feature>
<feature type="domain" description="TRASH" evidence="9">
    <location>
        <begin position="1403"/>
        <end position="1442"/>
    </location>
</feature>
<keyword evidence="1" id="KW-1017">Isopeptide bond</keyword>
<feature type="compositionally biased region" description="Acidic residues" evidence="8">
    <location>
        <begin position="432"/>
        <end position="443"/>
    </location>
</feature>
<dbReference type="InterPro" id="IPR051284">
    <property type="entry name" value="ZnF_MYMT-QRICH1"/>
</dbReference>
<evidence type="ECO:0000256" key="2">
    <source>
        <dbReference type="ARBA" id="ARBA00022553"/>
    </source>
</evidence>
<evidence type="ECO:0000259" key="9">
    <source>
        <dbReference type="SMART" id="SM00746"/>
    </source>
</evidence>
<dbReference type="PANTHER" id="PTHR45736">
    <property type="entry name" value="ZINC FINGER MYM-TYPE PROTEIN"/>
    <property type="match status" value="1"/>
</dbReference>
<feature type="region of interest" description="Disordered" evidence="8">
    <location>
        <begin position="875"/>
        <end position="973"/>
    </location>
</feature>
<feature type="compositionally biased region" description="Acidic residues" evidence="8">
    <location>
        <begin position="787"/>
        <end position="801"/>
    </location>
</feature>
<feature type="compositionally biased region" description="Polar residues" evidence="8">
    <location>
        <begin position="25"/>
        <end position="50"/>
    </location>
</feature>
<gene>
    <name evidence="10" type="ORF">R5R35_000090</name>
</gene>
<dbReference type="Pfam" id="PF12012">
    <property type="entry name" value="DUF3504"/>
    <property type="match status" value="1"/>
</dbReference>
<dbReference type="Proteomes" id="UP001378592">
    <property type="component" value="Unassembled WGS sequence"/>
</dbReference>
<dbReference type="GO" id="GO:0008270">
    <property type="term" value="F:zinc ion binding"/>
    <property type="evidence" value="ECO:0007669"/>
    <property type="project" value="UniProtKB-KW"/>
</dbReference>
<dbReference type="Pfam" id="PF25561">
    <property type="entry name" value="QRICH1"/>
    <property type="match status" value="1"/>
</dbReference>
<feature type="compositionally biased region" description="Basic and acidic residues" evidence="8">
    <location>
        <begin position="498"/>
        <end position="531"/>
    </location>
</feature>
<feature type="compositionally biased region" description="Basic and acidic residues" evidence="8">
    <location>
        <begin position="1026"/>
        <end position="1035"/>
    </location>
</feature>
<feature type="region of interest" description="Disordered" evidence="8">
    <location>
        <begin position="1"/>
        <end position="57"/>
    </location>
</feature>
<proteinExistence type="predicted"/>
<sequence length="2218" mass="244530">MEQVEEIGNQKSLDKHVSEAEENSVHGSSCGTDNVITPVENSSNRDNNGKNAGGVESTVITDKYSDFSGLNTVNDSEENLKLQVSENSEESQNCEKSVSNVTADTKQIIDYKDTCKGEQVLGEEVDFKKDIEDIHSAEVQSGSFPSKEVTKCDQKQLGEGDNRGDDTICLDSNLPTVNSSKKVLTNLNQEDNCSETSNVVAKNEQKQNDKESASGSVIPSSEVDANISVLSQSELEICNEPSECGDSRGEIEKVNQCDESEKAMQTTATICESDLRSSDDGLTENVLEGTDVQSSERIENNDLKNPSENNVDCEMSDNDSQRVDSNLVKDTATPTISLLSDADVSEHNTSSINEDDEVIKNASNNFQVASVDDNANCDLIDTETSEKDTESELIHLDKEENLSSEDTECFIVQKTSEGESQIAPKIDSKVLEEEEQDDVEMSDNVDAKSDNVEDSGDRDKSEEFAKQDSDADMIKEIEKDGGENSCDMQRSVEFVQIDSDKDENSQQSLDRNEDAANDKDPIAILNDKEAISDSNEGDGVIDQVGEGKNHVAVGEGKGIIGDTGDEDKDPIGIADKDPIGVADEEEKDSFGVADEEDKDPLGVADEEDKDPFGVAGEDKDPIGGADEEDKNLIGVADEDKDPISIADEDKDPIDVTDEEDKDSIEVVDEENKDPNVADEEGKYPFSVAGEDKDPMGVADEADKDPIDVADEEDKDPIGVADEDDNDPIDVTDEEEKDPIGVTNEEDKYPISVADEEDKDPIGVADEEVKEPVGVADEDDNNPICVVNEEEKDPIDVTDEADKDPIGVADEGDKDTIGGADEERYAIDNADKSGVEKNRDAIVIGDKRKDVGGVADKEDKDVIDVAEDDLEVISVVNEGDKGSISVSKEKDSVPKTNEKVKDLDTISSADNKVFNSIPNEEDGNSNAASNEKDKDDLTMDQETGEQPMEVDDTDKDDISVAEDAKTADDMEEPVGVDISLMCETVLEESTAMLPVKIAGISKESQKKSTKRLDSGDAEIVEIIDGADTEKENEKQRLPSKTKSGVIKGDVKSKNVGDSASLKNAKATDRNDDEEICIIPDTVPRVMLGKETKGKGETPKGRRASKSNEMAEKVHEKTEVQKDASETRRTPGRPQRQAAKRAECQIKEIVANDEDLPEPEERVGGIRICDSCFKLRNWVTSYKVQTNGTEKVKYFCSQDCASNFKRVSRTKLIDTDVNSNAEPVRRFTRKCAQCTKVVNGEEKNLSWETMDFCNEECLGRYQKVLGSQCANCKGTVASPSLGKYCVRFGYDVKQFCCSGCLEEFKKGLKVCSYCQKDISGGSEGFLAPVGDKGQFKDFCTQSCMEKYDQMSNNHAPPVIVQECAVCNNEKVVSMEVMHKKRVHKFCSEPCFAAFRFVNGMAADQCYMCKKFFDKKEVDNFAVYSDDLVHSFCSKTCMNVYILANRKIVPCHWCKVKKYNFDMIKRVYNTGQLLLVCSLNCLSLYQVGANVVSSKRVSCDFCNGMCSPQYNLNMSDNTVRNFCGYQCVMKFQEQFANAVRVDTSPFPTGGPKRYVGPRRSLAAPQNESQRENVPGAKTGVPLPVISSVQSLAGDDQNKAGITTRSAAALKQVNNNVPQNAVQPSKVVRQIIVRPPAPKPMRNKAITCRPTSHTKGTHCRPIICTKETQTETNCQPGQPILIPVPVPIYVPTPMCMYSSPFPVPVPFPLPVPVPIFIPTTRSSAKGILKEIKRIQEKTPADPFEAELLMMAEIVAGEKKEDNSDSDSDAVDNTDAASGAGADVEEGPKAATTDGRYSPETVDSSNTFGDDMLQMALKMATELEEPTDLEAALTPTTITSQPATNVEQTNSESEDDPEPAQPSPEVRPLRGRKRSTRTLRSSTSATSTSGGNKRRRVSGSGETLLLPPPEPPQPLVVEQEKPDANMCLKFTLGVNAWKRWVLTKNAELEKAAASNRKLKLFKPEILQQTADELNYSLCLFVKEVRKPNGQEYAPDTIYYLCLGIQQYLFESGRIDNIFTDPYYEKFTECLDEVAKKFSTLYNDSQYIVTRVEEEHLWESKQLGAHSPHVLLSTLMFFNTKHFNLVTVEEHMQLSFSHIMKHWKRNPNQSGASKGPGSSRNVLLRFYPPQSALEGNSKKKKVYEQQENEDNPLRCPVKLYEFYLSKCPESVKTRNDVFYLLPERSCVPDSPVWYSTMALGKEPLMKMLHRVKMVKEINQAILKS</sequence>
<keyword evidence="5" id="KW-0863">Zinc-finger</keyword>
<feature type="compositionally biased region" description="Acidic residues" evidence="8">
    <location>
        <begin position="582"/>
        <end position="609"/>
    </location>
</feature>
<dbReference type="PANTHER" id="PTHR45736:SF1">
    <property type="entry name" value="WITHOUT CHILDREN, ISOFORM B"/>
    <property type="match status" value="1"/>
</dbReference>
<keyword evidence="11" id="KW-1185">Reference proteome</keyword>
<evidence type="ECO:0000313" key="10">
    <source>
        <dbReference type="EMBL" id="KAK7863981.1"/>
    </source>
</evidence>
<evidence type="ECO:0000256" key="1">
    <source>
        <dbReference type="ARBA" id="ARBA00022499"/>
    </source>
</evidence>
<feature type="compositionally biased region" description="Acidic residues" evidence="8">
    <location>
        <begin position="753"/>
        <end position="768"/>
    </location>
</feature>
<feature type="domain" description="TRASH" evidence="9">
    <location>
        <begin position="1267"/>
        <end position="1306"/>
    </location>
</feature>
<dbReference type="InterPro" id="IPR057926">
    <property type="entry name" value="QRICH1_dom"/>
</dbReference>
<evidence type="ECO:0000313" key="11">
    <source>
        <dbReference type="Proteomes" id="UP001378592"/>
    </source>
</evidence>
<feature type="compositionally biased region" description="Polar residues" evidence="8">
    <location>
        <begin position="904"/>
        <end position="928"/>
    </location>
</feature>
<accession>A0AAN9VJJ6</accession>
<feature type="compositionally biased region" description="Basic and acidic residues" evidence="8">
    <location>
        <begin position="955"/>
        <end position="967"/>
    </location>
</feature>
<evidence type="ECO:0000256" key="4">
    <source>
        <dbReference type="ARBA" id="ARBA00022737"/>
    </source>
</evidence>
<dbReference type="Pfam" id="PF06467">
    <property type="entry name" value="zf-FCS"/>
    <property type="match status" value="1"/>
</dbReference>
<feature type="region of interest" description="Disordered" evidence="8">
    <location>
        <begin position="288"/>
        <end position="319"/>
    </location>
</feature>
<feature type="compositionally biased region" description="Basic and acidic residues" evidence="8">
    <location>
        <begin position="1107"/>
        <end position="1127"/>
    </location>
</feature>
<keyword evidence="6" id="KW-0862">Zinc</keyword>
<name>A0AAN9VJJ6_9ORTH</name>
<feature type="domain" description="TRASH" evidence="9">
    <location>
        <begin position="1361"/>
        <end position="1396"/>
    </location>
</feature>
<feature type="domain" description="TRASH" evidence="9">
    <location>
        <begin position="1496"/>
        <end position="1532"/>
    </location>
</feature>
<feature type="region of interest" description="Disordered" evidence="8">
    <location>
        <begin position="1085"/>
        <end position="1140"/>
    </location>
</feature>
<organism evidence="10 11">
    <name type="scientific">Gryllus longicercus</name>
    <dbReference type="NCBI Taxonomy" id="2509291"/>
    <lineage>
        <taxon>Eukaryota</taxon>
        <taxon>Metazoa</taxon>
        <taxon>Ecdysozoa</taxon>
        <taxon>Arthropoda</taxon>
        <taxon>Hexapoda</taxon>
        <taxon>Insecta</taxon>
        <taxon>Pterygota</taxon>
        <taxon>Neoptera</taxon>
        <taxon>Polyneoptera</taxon>
        <taxon>Orthoptera</taxon>
        <taxon>Ensifera</taxon>
        <taxon>Gryllidea</taxon>
        <taxon>Grylloidea</taxon>
        <taxon>Gryllidae</taxon>
        <taxon>Gryllinae</taxon>
        <taxon>Gryllus</taxon>
    </lineage>
</organism>
<dbReference type="InterPro" id="IPR011017">
    <property type="entry name" value="TRASH_dom"/>
</dbReference>
<evidence type="ECO:0000256" key="6">
    <source>
        <dbReference type="ARBA" id="ARBA00022833"/>
    </source>
</evidence>
<reference evidence="10 11" key="1">
    <citation type="submission" date="2024-03" db="EMBL/GenBank/DDBJ databases">
        <title>The genome assembly and annotation of the cricket Gryllus longicercus Weissman &amp; Gray.</title>
        <authorList>
            <person name="Szrajer S."/>
            <person name="Gray D."/>
            <person name="Ylla G."/>
        </authorList>
    </citation>
    <scope>NUCLEOTIDE SEQUENCE [LARGE SCALE GENOMIC DNA]</scope>
    <source>
        <strain evidence="10">DAG 2021-001</strain>
        <tissue evidence="10">Whole body minus gut</tissue>
    </source>
</reference>
<feature type="compositionally biased region" description="Acidic residues" evidence="8">
    <location>
        <begin position="636"/>
        <end position="671"/>
    </location>
</feature>
<dbReference type="InterPro" id="IPR021893">
    <property type="entry name" value="ZMYM2-like_C"/>
</dbReference>
<evidence type="ECO:0000256" key="8">
    <source>
        <dbReference type="SAM" id="MobiDB-lite"/>
    </source>
</evidence>
<feature type="compositionally biased region" description="Low complexity" evidence="8">
    <location>
        <begin position="1873"/>
        <end position="1886"/>
    </location>
</feature>
<evidence type="ECO:0000256" key="7">
    <source>
        <dbReference type="ARBA" id="ARBA00022843"/>
    </source>
</evidence>
<feature type="region of interest" description="Disordered" evidence="8">
    <location>
        <begin position="1544"/>
        <end position="1576"/>
    </location>
</feature>
<feature type="compositionally biased region" description="Basic and acidic residues" evidence="8">
    <location>
        <begin position="672"/>
        <end position="682"/>
    </location>
</feature>
<keyword evidence="7" id="KW-0832">Ubl conjugation</keyword>
<keyword evidence="4" id="KW-0677">Repeat</keyword>
<feature type="domain" description="TRASH" evidence="9">
    <location>
        <begin position="1448"/>
        <end position="1486"/>
    </location>
</feature>